<dbReference type="RefSeq" id="WP_379702993.1">
    <property type="nucleotide sequence ID" value="NZ_JBHTAT010000001.1"/>
</dbReference>
<comment type="caution">
    <text evidence="2">The sequence shown here is derived from an EMBL/GenBank/DDBJ whole genome shotgun (WGS) entry which is preliminary data.</text>
</comment>
<organism evidence="2 4">
    <name type="scientific">Haloplanus litoreus</name>
    <dbReference type="NCBI Taxonomy" id="767515"/>
    <lineage>
        <taxon>Archaea</taxon>
        <taxon>Methanobacteriati</taxon>
        <taxon>Methanobacteriota</taxon>
        <taxon>Stenosarchaea group</taxon>
        <taxon>Halobacteria</taxon>
        <taxon>Halobacteriales</taxon>
        <taxon>Haloferacaceae</taxon>
        <taxon>Haloplanus</taxon>
    </lineage>
</organism>
<reference evidence="2" key="1">
    <citation type="journal article" date="2014" name="Int. J. Syst. Evol. Microbiol.">
        <title>Complete genome sequence of Corynebacterium casei LMG S-19264T (=DSM 44701T), isolated from a smear-ripened cheese.</title>
        <authorList>
            <consortium name="US DOE Joint Genome Institute (JGI-PGF)"/>
            <person name="Walter F."/>
            <person name="Albersmeier A."/>
            <person name="Kalinowski J."/>
            <person name="Ruckert C."/>
        </authorList>
    </citation>
    <scope>NUCLEOTIDE SEQUENCE [LARGE SCALE GENOMIC DNA]</scope>
    <source>
        <strain evidence="2">CGMCC 4.163</strain>
    </source>
</reference>
<accession>A0ABD5ZXG2</accession>
<feature type="domain" description="Coenzyme Q-binding protein COQ10 START" evidence="1">
    <location>
        <begin position="10"/>
        <end position="132"/>
    </location>
</feature>
<dbReference type="InterPro" id="IPR023393">
    <property type="entry name" value="START-like_dom_sf"/>
</dbReference>
<dbReference type="EMBL" id="JBHTAT010000001">
    <property type="protein sequence ID" value="MFC7254797.1"/>
    <property type="molecule type" value="Genomic_DNA"/>
</dbReference>
<dbReference type="Gene3D" id="3.30.530.20">
    <property type="match status" value="1"/>
</dbReference>
<proteinExistence type="predicted"/>
<evidence type="ECO:0000313" key="4">
    <source>
        <dbReference type="Proteomes" id="UP001596434"/>
    </source>
</evidence>
<sequence length="159" mass="18069">MTVYHRRTRVAAPLDEVWDFHSRVGGLEALTPDWMNLRIESVRGPDGESDPEILDPGSRIDASVRPFGVGPRQRWTSVITDRERDGATAYFVDEMADGPFRHWEHTHRFFADGSETVVDDSVAYALPFGSLGEAVAPLARVGFEPMFRFRHRRTRALLE</sequence>
<gene>
    <name evidence="2" type="ORF">ACFQKE_05690</name>
    <name evidence="3" type="ORF">ACFQKE_17190</name>
</gene>
<dbReference type="EMBL" id="JBHTAT010000003">
    <property type="protein sequence ID" value="MFC7256998.1"/>
    <property type="molecule type" value="Genomic_DNA"/>
</dbReference>
<dbReference type="Pfam" id="PF03364">
    <property type="entry name" value="Polyketide_cyc"/>
    <property type="match status" value="1"/>
</dbReference>
<dbReference type="CDD" id="cd07820">
    <property type="entry name" value="SRPBCC_3"/>
    <property type="match status" value="1"/>
</dbReference>
<dbReference type="InterPro" id="IPR005031">
    <property type="entry name" value="COQ10_START"/>
</dbReference>
<dbReference type="Proteomes" id="UP001596434">
    <property type="component" value="Unassembled WGS sequence"/>
</dbReference>
<dbReference type="GeneID" id="96953122"/>
<keyword evidence="4" id="KW-1185">Reference proteome</keyword>
<evidence type="ECO:0000259" key="1">
    <source>
        <dbReference type="Pfam" id="PF03364"/>
    </source>
</evidence>
<evidence type="ECO:0000313" key="3">
    <source>
        <dbReference type="EMBL" id="MFC7256998.1"/>
    </source>
</evidence>
<reference evidence="4" key="2">
    <citation type="journal article" date="2019" name="Int. J. Syst. Evol. Microbiol.">
        <title>The Global Catalogue of Microorganisms (GCM) 10K type strain sequencing project: providing services to taxonomists for standard genome sequencing and annotation.</title>
        <authorList>
            <consortium name="The Broad Institute Genomics Platform"/>
            <consortium name="The Broad Institute Genome Sequencing Center for Infectious Disease"/>
            <person name="Wu L."/>
            <person name="Ma J."/>
        </authorList>
    </citation>
    <scope>NUCLEOTIDE SEQUENCE [LARGE SCALE GENOMIC DNA]</scope>
    <source>
        <strain evidence="4">GX21</strain>
    </source>
</reference>
<evidence type="ECO:0000313" key="2">
    <source>
        <dbReference type="EMBL" id="MFC7254797.1"/>
    </source>
</evidence>
<protein>
    <submittedName>
        <fullName evidence="2">SRPBCC family protein</fullName>
    </submittedName>
</protein>
<dbReference type="SUPFAM" id="SSF55961">
    <property type="entry name" value="Bet v1-like"/>
    <property type="match status" value="1"/>
</dbReference>
<name>A0ABD5ZXG2_9EURY</name>
<dbReference type="AlphaFoldDB" id="A0ABD5ZXG2"/>
<reference evidence="2" key="3">
    <citation type="submission" date="2024-09" db="EMBL/GenBank/DDBJ databases">
        <authorList>
            <person name="Sun Q."/>
        </authorList>
    </citation>
    <scope>NUCLEOTIDE SEQUENCE</scope>
    <source>
        <strain evidence="2">CGMCC 4.163</strain>
    </source>
</reference>